<protein>
    <submittedName>
        <fullName evidence="2">Uncharacterized protein</fullName>
    </submittedName>
</protein>
<sequence length="155" mass="17045">MTQTPPADAEVLLPRPGRCSQCTPSNSKHPARGLFSLSGHLCAGQTVMGRRHVLENACWWHKLDETRLDARGRCVHPSPSVGRCSKAELTVDSHRQRWNIYHGDEAVLTPSSRRLETAEPGRDPQHYSPLPPKTVGAEAASCNPPCPAITEIIRL</sequence>
<dbReference type="EMBL" id="KV875107">
    <property type="protein sequence ID" value="OIW23279.1"/>
    <property type="molecule type" value="Genomic_DNA"/>
</dbReference>
<evidence type="ECO:0000256" key="1">
    <source>
        <dbReference type="SAM" id="MobiDB-lite"/>
    </source>
</evidence>
<feature type="region of interest" description="Disordered" evidence="1">
    <location>
        <begin position="112"/>
        <end position="140"/>
    </location>
</feature>
<evidence type="ECO:0000313" key="2">
    <source>
        <dbReference type="EMBL" id="OIW23279.1"/>
    </source>
</evidence>
<keyword evidence="3" id="KW-1185">Reference proteome</keyword>
<name>A0A1J7I6L4_9PEZI</name>
<gene>
    <name evidence="2" type="ORF">CONLIGDRAFT_142070</name>
</gene>
<dbReference type="InParanoid" id="A0A1J7I6L4"/>
<reference evidence="2 3" key="1">
    <citation type="submission" date="2016-10" db="EMBL/GenBank/DDBJ databases">
        <title>Draft genome sequence of Coniochaeta ligniaria NRRL30616, a lignocellulolytic fungus for bioabatement of inhibitors in plant biomass hydrolysates.</title>
        <authorList>
            <consortium name="DOE Joint Genome Institute"/>
            <person name="Jimenez D.J."/>
            <person name="Hector R.E."/>
            <person name="Riley R."/>
            <person name="Sun H."/>
            <person name="Grigoriev I.V."/>
            <person name="Van Elsas J.D."/>
            <person name="Nichols N.N."/>
        </authorList>
    </citation>
    <scope>NUCLEOTIDE SEQUENCE [LARGE SCALE GENOMIC DNA]</scope>
    <source>
        <strain evidence="2 3">NRRL 30616</strain>
    </source>
</reference>
<accession>A0A1J7I6L4</accession>
<organism evidence="2 3">
    <name type="scientific">Coniochaeta ligniaria NRRL 30616</name>
    <dbReference type="NCBI Taxonomy" id="1408157"/>
    <lineage>
        <taxon>Eukaryota</taxon>
        <taxon>Fungi</taxon>
        <taxon>Dikarya</taxon>
        <taxon>Ascomycota</taxon>
        <taxon>Pezizomycotina</taxon>
        <taxon>Sordariomycetes</taxon>
        <taxon>Sordariomycetidae</taxon>
        <taxon>Coniochaetales</taxon>
        <taxon>Coniochaetaceae</taxon>
        <taxon>Coniochaeta</taxon>
    </lineage>
</organism>
<dbReference type="Proteomes" id="UP000182658">
    <property type="component" value="Unassembled WGS sequence"/>
</dbReference>
<proteinExistence type="predicted"/>
<evidence type="ECO:0000313" key="3">
    <source>
        <dbReference type="Proteomes" id="UP000182658"/>
    </source>
</evidence>
<dbReference type="AlphaFoldDB" id="A0A1J7I6L4"/>
<feature type="compositionally biased region" description="Basic and acidic residues" evidence="1">
    <location>
        <begin position="113"/>
        <end position="125"/>
    </location>
</feature>